<dbReference type="InterPro" id="IPR001680">
    <property type="entry name" value="WD40_rpt"/>
</dbReference>
<sequence>MHGSDTDASDSGGDPHFCSRYKRAGQKYENICVASCPIRSSSLVIWRSHTCSAPLGPLVHPFAKARERVRTLNAVKIEQMFTRPFLASLEGHVDGVNAVVRKPHSLAVVATASADGEIIIHDLPQRKHLLRLPTAHKRSVTGVCFADSDRLLSCGVDQTVKMWDVRTSLDQDGSGDFGEDSLPQMRKPLTVFQAETAFKYGSSPIVTIILSLTLHTFSAIDHHRANPLFATASNCVHIWDETKSSPIMNLNFPTSTETITALKFNLSETSVLASTGSDRIFTLYDVRTGKANEVYLSSKKSRSSPVTAL</sequence>
<evidence type="ECO:0000313" key="4">
    <source>
        <dbReference type="EMBL" id="KAF9510899.1"/>
    </source>
</evidence>
<dbReference type="Pfam" id="PF00400">
    <property type="entry name" value="WD40"/>
    <property type="match status" value="2"/>
</dbReference>
<keyword evidence="1 3" id="KW-0853">WD repeat</keyword>
<proteinExistence type="predicted"/>
<dbReference type="PANTHER" id="PTHR22851:SF0">
    <property type="entry name" value="DDB1- AND CUL4-ASSOCIATED FACTOR 13"/>
    <property type="match status" value="1"/>
</dbReference>
<dbReference type="PANTHER" id="PTHR22851">
    <property type="entry name" value="U3 SMALL NUCLEOLAR RNA U3 SNORNA ASSOCIATED PROTEIN"/>
    <property type="match status" value="1"/>
</dbReference>
<keyword evidence="5" id="KW-1185">Reference proteome</keyword>
<dbReference type="InterPro" id="IPR015943">
    <property type="entry name" value="WD40/YVTN_repeat-like_dom_sf"/>
</dbReference>
<dbReference type="EMBL" id="MU129008">
    <property type="protein sequence ID" value="KAF9510899.1"/>
    <property type="molecule type" value="Genomic_DNA"/>
</dbReference>
<reference evidence="4" key="1">
    <citation type="journal article" date="2020" name="Nat. Commun.">
        <title>Large-scale genome sequencing of mycorrhizal fungi provides insights into the early evolution of symbiotic traits.</title>
        <authorList>
            <person name="Miyauchi S."/>
            <person name="Kiss E."/>
            <person name="Kuo A."/>
            <person name="Drula E."/>
            <person name="Kohler A."/>
            <person name="Sanchez-Garcia M."/>
            <person name="Morin E."/>
            <person name="Andreopoulos B."/>
            <person name="Barry K.W."/>
            <person name="Bonito G."/>
            <person name="Buee M."/>
            <person name="Carver A."/>
            <person name="Chen C."/>
            <person name="Cichocki N."/>
            <person name="Clum A."/>
            <person name="Culley D."/>
            <person name="Crous P.W."/>
            <person name="Fauchery L."/>
            <person name="Girlanda M."/>
            <person name="Hayes R.D."/>
            <person name="Keri Z."/>
            <person name="LaButti K."/>
            <person name="Lipzen A."/>
            <person name="Lombard V."/>
            <person name="Magnuson J."/>
            <person name="Maillard F."/>
            <person name="Murat C."/>
            <person name="Nolan M."/>
            <person name="Ohm R.A."/>
            <person name="Pangilinan J."/>
            <person name="Pereira M.F."/>
            <person name="Perotto S."/>
            <person name="Peter M."/>
            <person name="Pfister S."/>
            <person name="Riley R."/>
            <person name="Sitrit Y."/>
            <person name="Stielow J.B."/>
            <person name="Szollosi G."/>
            <person name="Zifcakova L."/>
            <person name="Stursova M."/>
            <person name="Spatafora J.W."/>
            <person name="Tedersoo L."/>
            <person name="Vaario L.M."/>
            <person name="Yamada A."/>
            <person name="Yan M."/>
            <person name="Wang P."/>
            <person name="Xu J."/>
            <person name="Bruns T."/>
            <person name="Baldrian P."/>
            <person name="Vilgalys R."/>
            <person name="Dunand C."/>
            <person name="Henrissat B."/>
            <person name="Grigoriev I.V."/>
            <person name="Hibbett D."/>
            <person name="Nagy L.G."/>
            <person name="Martin F.M."/>
        </authorList>
    </citation>
    <scope>NUCLEOTIDE SEQUENCE</scope>
    <source>
        <strain evidence="4">UP504</strain>
    </source>
</reference>
<dbReference type="AlphaFoldDB" id="A0A9P6ASJ8"/>
<comment type="caution">
    <text evidence="4">The sequence shown here is derived from an EMBL/GenBank/DDBJ whole genome shotgun (WGS) entry which is preliminary data.</text>
</comment>
<gene>
    <name evidence="4" type="ORF">BS47DRAFT_1395568</name>
</gene>
<dbReference type="InterPro" id="IPR051733">
    <property type="entry name" value="WD_repeat_DCAF13/WDSOF1"/>
</dbReference>
<dbReference type="PROSITE" id="PS00678">
    <property type="entry name" value="WD_REPEATS_1"/>
    <property type="match status" value="1"/>
</dbReference>
<evidence type="ECO:0000256" key="3">
    <source>
        <dbReference type="PROSITE-ProRule" id="PRU00221"/>
    </source>
</evidence>
<dbReference type="PROSITE" id="PS50082">
    <property type="entry name" value="WD_REPEATS_2"/>
    <property type="match status" value="1"/>
</dbReference>
<dbReference type="GO" id="GO:0032040">
    <property type="term" value="C:small-subunit processome"/>
    <property type="evidence" value="ECO:0007669"/>
    <property type="project" value="TreeGrafter"/>
</dbReference>
<organism evidence="4 5">
    <name type="scientific">Hydnum rufescens UP504</name>
    <dbReference type="NCBI Taxonomy" id="1448309"/>
    <lineage>
        <taxon>Eukaryota</taxon>
        <taxon>Fungi</taxon>
        <taxon>Dikarya</taxon>
        <taxon>Basidiomycota</taxon>
        <taxon>Agaricomycotina</taxon>
        <taxon>Agaricomycetes</taxon>
        <taxon>Cantharellales</taxon>
        <taxon>Hydnaceae</taxon>
        <taxon>Hydnum</taxon>
    </lineage>
</organism>
<dbReference type="GO" id="GO:0000462">
    <property type="term" value="P:maturation of SSU-rRNA from tricistronic rRNA transcript (SSU-rRNA, 5.8S rRNA, LSU-rRNA)"/>
    <property type="evidence" value="ECO:0007669"/>
    <property type="project" value="TreeGrafter"/>
</dbReference>
<dbReference type="PROSITE" id="PS50294">
    <property type="entry name" value="WD_REPEATS_REGION"/>
    <property type="match status" value="1"/>
</dbReference>
<dbReference type="Proteomes" id="UP000886523">
    <property type="component" value="Unassembled WGS sequence"/>
</dbReference>
<keyword evidence="2" id="KW-0677">Repeat</keyword>
<feature type="repeat" description="WD" evidence="3">
    <location>
        <begin position="133"/>
        <end position="167"/>
    </location>
</feature>
<name>A0A9P6ASJ8_9AGAM</name>
<dbReference type="InterPro" id="IPR019775">
    <property type="entry name" value="WD40_repeat_CS"/>
</dbReference>
<dbReference type="SMART" id="SM00320">
    <property type="entry name" value="WD40"/>
    <property type="match status" value="4"/>
</dbReference>
<evidence type="ECO:0000256" key="1">
    <source>
        <dbReference type="ARBA" id="ARBA00022574"/>
    </source>
</evidence>
<evidence type="ECO:0000256" key="2">
    <source>
        <dbReference type="ARBA" id="ARBA00022737"/>
    </source>
</evidence>
<dbReference type="InterPro" id="IPR036322">
    <property type="entry name" value="WD40_repeat_dom_sf"/>
</dbReference>
<accession>A0A9P6ASJ8</accession>
<protein>
    <submittedName>
        <fullName evidence="4">Uncharacterized protein</fullName>
    </submittedName>
</protein>
<dbReference type="OrthoDB" id="10249065at2759"/>
<dbReference type="Gene3D" id="2.130.10.10">
    <property type="entry name" value="YVTN repeat-like/Quinoprotein amine dehydrogenase"/>
    <property type="match status" value="2"/>
</dbReference>
<dbReference type="SUPFAM" id="SSF50978">
    <property type="entry name" value="WD40 repeat-like"/>
    <property type="match status" value="1"/>
</dbReference>
<evidence type="ECO:0000313" key="5">
    <source>
        <dbReference type="Proteomes" id="UP000886523"/>
    </source>
</evidence>